<proteinExistence type="predicted"/>
<feature type="compositionally biased region" description="Polar residues" evidence="1">
    <location>
        <begin position="16"/>
        <end position="39"/>
    </location>
</feature>
<keyword evidence="3" id="KW-1185">Reference proteome</keyword>
<sequence>MPTAAESPSAPPVTEPTYSTSDSLATTEMRASSTHSQPNPHHMVTRGKNNIRKRNPNYVNVVTATASPPLEPTSVKEALLHPEWNKAMAS</sequence>
<dbReference type="AlphaFoldDB" id="A0AAV2CG83"/>
<feature type="region of interest" description="Disordered" evidence="1">
    <location>
        <begin position="1"/>
        <end position="55"/>
    </location>
</feature>
<name>A0AAV2CG83_9ROSI</name>
<gene>
    <name evidence="2" type="ORF">LTRI10_LOCUS2663</name>
</gene>
<protein>
    <submittedName>
        <fullName evidence="2">Uncharacterized protein</fullName>
    </submittedName>
</protein>
<organism evidence="2 3">
    <name type="scientific">Linum trigynum</name>
    <dbReference type="NCBI Taxonomy" id="586398"/>
    <lineage>
        <taxon>Eukaryota</taxon>
        <taxon>Viridiplantae</taxon>
        <taxon>Streptophyta</taxon>
        <taxon>Embryophyta</taxon>
        <taxon>Tracheophyta</taxon>
        <taxon>Spermatophyta</taxon>
        <taxon>Magnoliopsida</taxon>
        <taxon>eudicotyledons</taxon>
        <taxon>Gunneridae</taxon>
        <taxon>Pentapetalae</taxon>
        <taxon>rosids</taxon>
        <taxon>fabids</taxon>
        <taxon>Malpighiales</taxon>
        <taxon>Linaceae</taxon>
        <taxon>Linum</taxon>
    </lineage>
</organism>
<reference evidence="2 3" key="1">
    <citation type="submission" date="2024-04" db="EMBL/GenBank/DDBJ databases">
        <authorList>
            <person name="Fracassetti M."/>
        </authorList>
    </citation>
    <scope>NUCLEOTIDE SEQUENCE [LARGE SCALE GENOMIC DNA]</scope>
</reference>
<evidence type="ECO:0000256" key="1">
    <source>
        <dbReference type="SAM" id="MobiDB-lite"/>
    </source>
</evidence>
<dbReference type="Proteomes" id="UP001497516">
    <property type="component" value="Chromosome 1"/>
</dbReference>
<accession>A0AAV2CG83</accession>
<evidence type="ECO:0000313" key="3">
    <source>
        <dbReference type="Proteomes" id="UP001497516"/>
    </source>
</evidence>
<feature type="compositionally biased region" description="Basic residues" evidence="1">
    <location>
        <begin position="43"/>
        <end position="55"/>
    </location>
</feature>
<evidence type="ECO:0000313" key="2">
    <source>
        <dbReference type="EMBL" id="CAL1354878.1"/>
    </source>
</evidence>
<dbReference type="EMBL" id="OZ034813">
    <property type="protein sequence ID" value="CAL1354878.1"/>
    <property type="molecule type" value="Genomic_DNA"/>
</dbReference>